<organism evidence="3 4">
    <name type="scientific">Brassica rapa subsp. trilocularis</name>
    <dbReference type="NCBI Taxonomy" id="1813537"/>
    <lineage>
        <taxon>Eukaryota</taxon>
        <taxon>Viridiplantae</taxon>
        <taxon>Streptophyta</taxon>
        <taxon>Embryophyta</taxon>
        <taxon>Tracheophyta</taxon>
        <taxon>Spermatophyta</taxon>
        <taxon>Magnoliopsida</taxon>
        <taxon>eudicotyledons</taxon>
        <taxon>Gunneridae</taxon>
        <taxon>Pentapetalae</taxon>
        <taxon>rosids</taxon>
        <taxon>malvids</taxon>
        <taxon>Brassicales</taxon>
        <taxon>Brassicaceae</taxon>
        <taxon>Brassiceae</taxon>
        <taxon>Brassica</taxon>
    </lineage>
</organism>
<feature type="region of interest" description="Disordered" evidence="2">
    <location>
        <begin position="255"/>
        <end position="293"/>
    </location>
</feature>
<dbReference type="EMBL" id="JADBGQ010000006">
    <property type="protein sequence ID" value="KAG5392660.1"/>
    <property type="molecule type" value="Genomic_DNA"/>
</dbReference>
<keyword evidence="4" id="KW-1185">Reference proteome</keyword>
<reference evidence="3 4" key="1">
    <citation type="submission" date="2021-03" db="EMBL/GenBank/DDBJ databases">
        <authorList>
            <person name="King G.J."/>
            <person name="Bancroft I."/>
            <person name="Baten A."/>
            <person name="Bloomfield J."/>
            <person name="Borpatragohain P."/>
            <person name="He Z."/>
            <person name="Irish N."/>
            <person name="Irwin J."/>
            <person name="Liu K."/>
            <person name="Mauleon R.P."/>
            <person name="Moore J."/>
            <person name="Morris R."/>
            <person name="Ostergaard L."/>
            <person name="Wang B."/>
            <person name="Wells R."/>
        </authorList>
    </citation>
    <scope>NUCLEOTIDE SEQUENCE [LARGE SCALE GENOMIC DNA]</scope>
    <source>
        <strain evidence="3">R-o-18</strain>
        <tissue evidence="3">Leaf</tissue>
    </source>
</reference>
<evidence type="ECO:0000313" key="4">
    <source>
        <dbReference type="Proteomes" id="UP000823674"/>
    </source>
</evidence>
<feature type="compositionally biased region" description="Basic residues" evidence="2">
    <location>
        <begin position="427"/>
        <end position="438"/>
    </location>
</feature>
<feature type="compositionally biased region" description="Basic and acidic residues" evidence="2">
    <location>
        <begin position="488"/>
        <end position="506"/>
    </location>
</feature>
<keyword evidence="1" id="KW-0175">Coiled coil</keyword>
<proteinExistence type="predicted"/>
<feature type="coiled-coil region" evidence="1">
    <location>
        <begin position="629"/>
        <end position="702"/>
    </location>
</feature>
<gene>
    <name evidence="3" type="primary">A06p017400.1_BraROA</name>
    <name evidence="3" type="ORF">IGI04_022623</name>
</gene>
<name>A0ABQ7M2W0_BRACM</name>
<comment type="caution">
    <text evidence="3">The sequence shown here is derived from an EMBL/GenBank/DDBJ whole genome shotgun (WGS) entry which is preliminary data.</text>
</comment>
<accession>A0ABQ7M2W0</accession>
<dbReference type="Proteomes" id="UP000823674">
    <property type="component" value="Chromosome A06"/>
</dbReference>
<feature type="compositionally biased region" description="Basic and acidic residues" evidence="2">
    <location>
        <begin position="529"/>
        <end position="538"/>
    </location>
</feature>
<feature type="region of interest" description="Disordered" evidence="2">
    <location>
        <begin position="875"/>
        <end position="934"/>
    </location>
</feature>
<feature type="coiled-coil region" evidence="1">
    <location>
        <begin position="6"/>
        <end position="47"/>
    </location>
</feature>
<feature type="region of interest" description="Disordered" evidence="2">
    <location>
        <begin position="176"/>
        <end position="218"/>
    </location>
</feature>
<sequence length="1016" mass="113346">MGISEMQKKKIQRKKLHEEEKILSEELERLMELAVEEYQELETEKADEMVWLMKCPPRVDKAWRQLSSSSSSFSQELVLVAKYSESVDLLLPDLSPELSMEMASAELYVFIRINTVGYKTDESALVRGALIAPILWALSPKGRPTSLAAKPTKLDRPCRARACYVMGLMEGCNPSPTISPPPVHLDMASGNRLSREEKGKDIATSPSPARDADGGPLEDFDIIHRDALRDTENMSLSQRLLVADAHRQFREEIEENVEGEGREASGSEAPSLVVRPRRRARRRGGIDQSDRLPAPRSVPFYEVDCRPVIFHPGGIFEELPSLPPEAWPDLSREWIRRQQARIARVDWESRLPCVLGPRKSRLSLFTRKQQKLLNQARKMEGVPDLSALLKGKLQMLSTKSSSAGASEVRPVPTDGDVNSEPPAQSSPKRKANKAKAKNRSVPLEEAPSSADVSEVAAKKKKKKGSKKRSREETSVGAMETSTAAENDGAERNDPADSTRGSPEERPKKKLKKKTAEDDGTSAPEIPSRSGERLPKSEMAHGMNLRRVREPLRLLRGRPVREVEIRGGTKELPPVDDLYFKKEYIDAAMAGRRSDGSMNYLVEKYDSTLKQTMVQLGASDKLARTRLGVIERLRAENKKASDKAAKEKEVLRVKFEELEDKLKSDRLAKKDALREKTRLERLVASLEKEKAELEGERDAVVGTLVKERQRLRDSRVQEVTRERIKVQTAMADKSTRCIGKMKGYLDRLIAREKAKNLYGQASGTKKCLEMIKDSEIAIPPSMINIFSEQEKMYEAEVANLYLEPFSEDDYALSPLNLPSRFVNEELMGVLDPYGSNVGLIGHESASQLITSREATEDPVDEPMVDITSALSERIVVPEGTTIEERPDGSDPEETGDAIQTDTGDVAAEDPVLVSSSEERGEDEVGEEENRSSPALVEEMVPNLPVSNPPSQVEGLGDQVVEEETTEALDPSRDDQDVVIFISLIFANKQVMNRCPKVDNKELSIRVKGPSVRFLSDN</sequence>
<evidence type="ECO:0000313" key="3">
    <source>
        <dbReference type="EMBL" id="KAG5392660.1"/>
    </source>
</evidence>
<evidence type="ECO:0000256" key="2">
    <source>
        <dbReference type="SAM" id="MobiDB-lite"/>
    </source>
</evidence>
<dbReference type="PANTHER" id="PTHR31099">
    <property type="entry name" value="OS06G0165300 PROTEIN"/>
    <property type="match status" value="1"/>
</dbReference>
<evidence type="ECO:0000256" key="1">
    <source>
        <dbReference type="SAM" id="Coils"/>
    </source>
</evidence>
<feature type="compositionally biased region" description="Basic residues" evidence="2">
    <location>
        <begin position="458"/>
        <end position="468"/>
    </location>
</feature>
<protein>
    <submittedName>
        <fullName evidence="3">Uncharacterized protein</fullName>
    </submittedName>
</protein>
<dbReference type="PANTHER" id="PTHR31099:SF18">
    <property type="entry name" value="AMINOTRANSFERASE-LIKE PLANT MOBILE DOMAIN-CONTAINING PROTEIN"/>
    <property type="match status" value="1"/>
</dbReference>
<feature type="region of interest" description="Disordered" evidence="2">
    <location>
        <begin position="398"/>
        <end position="539"/>
    </location>
</feature>